<accession>A0A6J7AU98</accession>
<dbReference type="PRINTS" id="PR00080">
    <property type="entry name" value="SDRFAMILY"/>
</dbReference>
<dbReference type="SUPFAM" id="SSF51735">
    <property type="entry name" value="NAD(P)-binding Rossmann-fold domains"/>
    <property type="match status" value="1"/>
</dbReference>
<dbReference type="EMBL" id="CAFBOS010000053">
    <property type="protein sequence ID" value="CAB4992289.1"/>
    <property type="molecule type" value="Genomic_DNA"/>
</dbReference>
<evidence type="ECO:0000256" key="2">
    <source>
        <dbReference type="ARBA" id="ARBA00023002"/>
    </source>
</evidence>
<dbReference type="InterPro" id="IPR051687">
    <property type="entry name" value="Peroxisomal_Beta-Oxidation"/>
</dbReference>
<dbReference type="EMBL" id="CAEZYR010000006">
    <property type="protein sequence ID" value="CAB4728167.1"/>
    <property type="molecule type" value="Genomic_DNA"/>
</dbReference>
<dbReference type="Gene3D" id="3.40.50.720">
    <property type="entry name" value="NAD(P)-binding Rossmann-like Domain"/>
    <property type="match status" value="1"/>
</dbReference>
<dbReference type="InterPro" id="IPR036291">
    <property type="entry name" value="NAD(P)-bd_dom_sf"/>
</dbReference>
<reference evidence="4" key="1">
    <citation type="submission" date="2020-05" db="EMBL/GenBank/DDBJ databases">
        <authorList>
            <person name="Chiriac C."/>
            <person name="Salcher M."/>
            <person name="Ghai R."/>
            <person name="Kavagutti S V."/>
        </authorList>
    </citation>
    <scope>NUCLEOTIDE SEQUENCE</scope>
</reference>
<evidence type="ECO:0000256" key="1">
    <source>
        <dbReference type="ARBA" id="ARBA00006484"/>
    </source>
</evidence>
<protein>
    <submittedName>
        <fullName evidence="4">Unannotated protein</fullName>
    </submittedName>
</protein>
<dbReference type="EMBL" id="CAFABA010000193">
    <property type="protein sequence ID" value="CAB4836554.1"/>
    <property type="molecule type" value="Genomic_DNA"/>
</dbReference>
<name>A0A6J7AU98_9ZZZZ</name>
<dbReference type="AlphaFoldDB" id="A0A6J7AU98"/>
<dbReference type="PANTHER" id="PTHR45024">
    <property type="entry name" value="DEHYDROGENASES, SHORT CHAIN"/>
    <property type="match status" value="1"/>
</dbReference>
<gene>
    <name evidence="3" type="ORF">UFOPK2754_00295</name>
    <name evidence="4" type="ORF">UFOPK3139_02998</name>
    <name evidence="5" type="ORF">UFOPK3967_01085</name>
</gene>
<dbReference type="Pfam" id="PF00106">
    <property type="entry name" value="adh_short"/>
    <property type="match status" value="1"/>
</dbReference>
<evidence type="ECO:0000313" key="3">
    <source>
        <dbReference type="EMBL" id="CAB4728167.1"/>
    </source>
</evidence>
<organism evidence="4">
    <name type="scientific">freshwater metagenome</name>
    <dbReference type="NCBI Taxonomy" id="449393"/>
    <lineage>
        <taxon>unclassified sequences</taxon>
        <taxon>metagenomes</taxon>
        <taxon>ecological metagenomes</taxon>
    </lineage>
</organism>
<dbReference type="InterPro" id="IPR002347">
    <property type="entry name" value="SDR_fam"/>
</dbReference>
<dbReference type="GO" id="GO:0016491">
    <property type="term" value="F:oxidoreductase activity"/>
    <property type="evidence" value="ECO:0007669"/>
    <property type="project" value="UniProtKB-KW"/>
</dbReference>
<dbReference type="PRINTS" id="PR00081">
    <property type="entry name" value="GDHRDH"/>
</dbReference>
<proteinExistence type="inferred from homology"/>
<evidence type="ECO:0000313" key="4">
    <source>
        <dbReference type="EMBL" id="CAB4836554.1"/>
    </source>
</evidence>
<comment type="similarity">
    <text evidence="1">Belongs to the short-chain dehydrogenases/reductases (SDR) family.</text>
</comment>
<keyword evidence="2" id="KW-0560">Oxidoreductase</keyword>
<evidence type="ECO:0000313" key="5">
    <source>
        <dbReference type="EMBL" id="CAB4992289.1"/>
    </source>
</evidence>
<sequence length="298" mass="30884">MAAELEGRVALVTGAGNGIGKACALSLAAHGASVVVNDLGTSELGHGASATAADATVAEIVAAGGSAIASYDTVGDSAGCAATVATANEAYGRVDILVACAGALLEANLHATDDEYQRFLGLFLSQKFWLCRAVVPGMGERGWGRIVTTTSYGATGLLGSPIFAASMGGVISMTKAIAHEYAGTGVTANCLAPGAATRLHEMSRAHFEEMHATGQIDDEMWDNYENTPPPSYVAPIVTWLCTDKGGAYSGHVFHASGGEIAVWSSYRNERTIFRGDHRSNPAWTMSELDGAVPKHLFD</sequence>
<dbReference type="PANTHER" id="PTHR45024:SF2">
    <property type="entry name" value="SCP2 DOMAIN-CONTAINING PROTEIN"/>
    <property type="match status" value="1"/>
</dbReference>